<dbReference type="InterPro" id="IPR014729">
    <property type="entry name" value="Rossmann-like_a/b/a_fold"/>
</dbReference>
<sequence>MRVCVALFTADLRVYDNPVLQAALRDAERVVPIFVRARTGFRGRGGCRDCASRCRGGCRDRAPDSVAGATVVPHGAAGAADTAPPCRSFSGGGIPVTGGASA</sequence>
<dbReference type="InterPro" id="IPR006050">
    <property type="entry name" value="DNA_photolyase_N"/>
</dbReference>
<evidence type="ECO:0000313" key="3">
    <source>
        <dbReference type="Proteomes" id="UP001518140"/>
    </source>
</evidence>
<dbReference type="SUPFAM" id="SSF52425">
    <property type="entry name" value="Cryptochrome/photolyase, N-terminal domain"/>
    <property type="match status" value="1"/>
</dbReference>
<reference evidence="2 3" key="1">
    <citation type="submission" date="2020-02" db="EMBL/GenBank/DDBJ databases">
        <title>Whole-genome analyses of novel actinobacteria.</title>
        <authorList>
            <person name="Sahin N."/>
            <person name="Tokatli A."/>
        </authorList>
    </citation>
    <scope>NUCLEOTIDE SEQUENCE [LARGE SCALE GENOMIC DNA]</scope>
    <source>
        <strain evidence="2 3">YC419</strain>
    </source>
</reference>
<dbReference type="Proteomes" id="UP001518140">
    <property type="component" value="Unassembled WGS sequence"/>
</dbReference>
<organism evidence="2 3">
    <name type="scientific">Streptomyces ureilyticus</name>
    <dbReference type="NCBI Taxonomy" id="1775131"/>
    <lineage>
        <taxon>Bacteria</taxon>
        <taxon>Bacillati</taxon>
        <taxon>Actinomycetota</taxon>
        <taxon>Actinomycetes</taxon>
        <taxon>Kitasatosporales</taxon>
        <taxon>Streptomycetaceae</taxon>
        <taxon>Streptomyces</taxon>
    </lineage>
</organism>
<evidence type="ECO:0000313" key="2">
    <source>
        <dbReference type="EMBL" id="NGO42042.1"/>
    </source>
</evidence>
<gene>
    <name evidence="2" type="ORF">G6048_07635</name>
</gene>
<dbReference type="EMBL" id="JAAKZX010000015">
    <property type="protein sequence ID" value="NGO42042.1"/>
    <property type="molecule type" value="Genomic_DNA"/>
</dbReference>
<proteinExistence type="predicted"/>
<dbReference type="InterPro" id="IPR036155">
    <property type="entry name" value="Crypto/Photolyase_N_sf"/>
</dbReference>
<keyword evidence="3" id="KW-1185">Reference proteome</keyword>
<dbReference type="Gene3D" id="3.40.50.620">
    <property type="entry name" value="HUPs"/>
    <property type="match status" value="1"/>
</dbReference>
<dbReference type="RefSeq" id="WP_165338698.1">
    <property type="nucleotide sequence ID" value="NZ_JAAKZX010000015.1"/>
</dbReference>
<name>A0ABX0DJK7_9ACTN</name>
<comment type="caution">
    <text evidence="2">The sequence shown here is derived from an EMBL/GenBank/DDBJ whole genome shotgun (WGS) entry which is preliminary data.</text>
</comment>
<accession>A0ABX0DJK7</accession>
<feature type="domain" description="Photolyase/cryptochrome alpha/beta" evidence="1">
    <location>
        <begin position="5"/>
        <end position="44"/>
    </location>
</feature>
<evidence type="ECO:0000259" key="1">
    <source>
        <dbReference type="Pfam" id="PF00875"/>
    </source>
</evidence>
<dbReference type="Pfam" id="PF00875">
    <property type="entry name" value="DNA_photolyase"/>
    <property type="match status" value="1"/>
</dbReference>
<protein>
    <submittedName>
        <fullName evidence="2">Deoxyribodipyrimidine photo-lyase</fullName>
    </submittedName>
</protein>